<protein>
    <submittedName>
        <fullName evidence="1">Uncharacterized protein</fullName>
    </submittedName>
</protein>
<dbReference type="Proteomes" id="UP001060085">
    <property type="component" value="Linkage Group LG04"/>
</dbReference>
<gene>
    <name evidence="1" type="ORF">M9H77_18707</name>
</gene>
<organism evidence="1 2">
    <name type="scientific">Catharanthus roseus</name>
    <name type="common">Madagascar periwinkle</name>
    <name type="synonym">Vinca rosea</name>
    <dbReference type="NCBI Taxonomy" id="4058"/>
    <lineage>
        <taxon>Eukaryota</taxon>
        <taxon>Viridiplantae</taxon>
        <taxon>Streptophyta</taxon>
        <taxon>Embryophyta</taxon>
        <taxon>Tracheophyta</taxon>
        <taxon>Spermatophyta</taxon>
        <taxon>Magnoliopsida</taxon>
        <taxon>eudicotyledons</taxon>
        <taxon>Gunneridae</taxon>
        <taxon>Pentapetalae</taxon>
        <taxon>asterids</taxon>
        <taxon>lamiids</taxon>
        <taxon>Gentianales</taxon>
        <taxon>Apocynaceae</taxon>
        <taxon>Rauvolfioideae</taxon>
        <taxon>Vinceae</taxon>
        <taxon>Catharanthinae</taxon>
        <taxon>Catharanthus</taxon>
    </lineage>
</organism>
<evidence type="ECO:0000313" key="2">
    <source>
        <dbReference type="Proteomes" id="UP001060085"/>
    </source>
</evidence>
<name>A0ACC0B859_CATRO</name>
<sequence length="144" mass="16477">MVTKNFVFFLPKHAVIHYLKFPQDIVNQAVLHAFQGYDTLDVIEDRKSPVLRIIGIGPPSTDNHNYMIEIANFAQSINIKFSFRGVKNSTLHKIKPWNLQMSEGEVNARLWIDLQSYGHVLFVGGFFDTTVEIFSRIIHVAGDM</sequence>
<reference evidence="2" key="1">
    <citation type="journal article" date="2023" name="Nat. Plants">
        <title>Single-cell RNA sequencing provides a high-resolution roadmap for understanding the multicellular compartmentation of specialized metabolism.</title>
        <authorList>
            <person name="Sun S."/>
            <person name="Shen X."/>
            <person name="Li Y."/>
            <person name="Li Y."/>
            <person name="Wang S."/>
            <person name="Li R."/>
            <person name="Zhang H."/>
            <person name="Shen G."/>
            <person name="Guo B."/>
            <person name="Wei J."/>
            <person name="Xu J."/>
            <person name="St-Pierre B."/>
            <person name="Chen S."/>
            <person name="Sun C."/>
        </authorList>
    </citation>
    <scope>NUCLEOTIDE SEQUENCE [LARGE SCALE GENOMIC DNA]</scope>
</reference>
<proteinExistence type="predicted"/>
<keyword evidence="2" id="KW-1185">Reference proteome</keyword>
<evidence type="ECO:0000313" key="1">
    <source>
        <dbReference type="EMBL" id="KAI5668854.1"/>
    </source>
</evidence>
<dbReference type="EMBL" id="CM044704">
    <property type="protein sequence ID" value="KAI5668854.1"/>
    <property type="molecule type" value="Genomic_DNA"/>
</dbReference>
<comment type="caution">
    <text evidence="1">The sequence shown here is derived from an EMBL/GenBank/DDBJ whole genome shotgun (WGS) entry which is preliminary data.</text>
</comment>
<accession>A0ACC0B859</accession>